<evidence type="ECO:0000313" key="8">
    <source>
        <dbReference type="EMBL" id="MQU27028.1"/>
    </source>
</evidence>
<evidence type="ECO:0000256" key="3">
    <source>
        <dbReference type="ARBA" id="ARBA00023163"/>
    </source>
</evidence>
<dbReference type="InterPro" id="IPR036286">
    <property type="entry name" value="LexA/Signal_pep-like_sf"/>
</dbReference>
<dbReference type="EMBL" id="WIWC01000022">
    <property type="protein sequence ID" value="MQT81179.1"/>
    <property type="molecule type" value="Genomic_DNA"/>
</dbReference>
<dbReference type="InterPro" id="IPR039418">
    <property type="entry name" value="LexA-like"/>
</dbReference>
<evidence type="ECO:0000313" key="6">
    <source>
        <dbReference type="EMBL" id="MQT81179.1"/>
    </source>
</evidence>
<dbReference type="EMBL" id="WIVT01000017">
    <property type="protein sequence ID" value="MQU17698.1"/>
    <property type="molecule type" value="Genomic_DNA"/>
</dbReference>
<keyword evidence="2" id="KW-0238">DNA-binding</keyword>
<evidence type="ECO:0000313" key="11">
    <source>
        <dbReference type="Proteomes" id="UP000713985"/>
    </source>
</evidence>
<evidence type="ECO:0000313" key="9">
    <source>
        <dbReference type="Proteomes" id="UP000437970"/>
    </source>
</evidence>
<proteinExistence type="predicted"/>
<dbReference type="Proteomes" id="UP000437970">
    <property type="component" value="Unassembled WGS sequence"/>
</dbReference>
<dbReference type="Proteomes" id="UP000443000">
    <property type="component" value="Unassembled WGS sequence"/>
</dbReference>
<comment type="caution">
    <text evidence="6">The sequence shown here is derived from an EMBL/GenBank/DDBJ whole genome shotgun (WGS) entry which is preliminary data.</text>
</comment>
<organism evidence="6">
    <name type="scientific">Pseudomonas helleri</name>
    <dbReference type="NCBI Taxonomy" id="1608996"/>
    <lineage>
        <taxon>Bacteria</taxon>
        <taxon>Pseudomonadati</taxon>
        <taxon>Pseudomonadota</taxon>
        <taxon>Gammaproteobacteria</taxon>
        <taxon>Pseudomonadales</taxon>
        <taxon>Pseudomonadaceae</taxon>
        <taxon>Pseudomonas</taxon>
    </lineage>
</organism>
<dbReference type="InterPro" id="IPR015927">
    <property type="entry name" value="Peptidase_S24_S26A/B/C"/>
</dbReference>
<dbReference type="Pfam" id="PF00717">
    <property type="entry name" value="Peptidase_S24"/>
    <property type="match status" value="1"/>
</dbReference>
<dbReference type="SUPFAM" id="SSF51306">
    <property type="entry name" value="LexA/Signal peptidase"/>
    <property type="match status" value="1"/>
</dbReference>
<dbReference type="RefSeq" id="WP_153378932.1">
    <property type="nucleotide sequence ID" value="NZ_JBITTT010000007.1"/>
</dbReference>
<keyword evidence="3" id="KW-0804">Transcription</keyword>
<evidence type="ECO:0000313" key="10">
    <source>
        <dbReference type="Proteomes" id="UP000443000"/>
    </source>
</evidence>
<dbReference type="PANTHER" id="PTHR40661">
    <property type="match status" value="1"/>
</dbReference>
<gene>
    <name evidence="7" type="ORF">GHN41_14735</name>
    <name evidence="6" type="ORF">GHN86_14075</name>
    <name evidence="5" type="ORF">GHN94_11355</name>
    <name evidence="8" type="ORF">GHO29_11080</name>
</gene>
<sequence length="246" mass="27559">MNTSGDRLKSLLRECHLSASDFAANRRVTPQHVNNWFKRGIPMARLDEISELLCVNSRWLRTGEGVKHPSVPGLSPNAPKMTTAASPDADFPASDIAVPYYNEVLSPSVLGKTRVVEIPDHHVRLSLACLLAMDVNPDEAICAPMLGNSMACRIQHGSTVAIDRSLTHIVDGEIYALEHDGMLRIKYAYRLPNNGLRLRSHNPGEYPDEAFSELQIEQQHIRILGWVFWWSTLNTRRPVVPYALSE</sequence>
<evidence type="ECO:0000313" key="5">
    <source>
        <dbReference type="EMBL" id="MQT26422.1"/>
    </source>
</evidence>
<dbReference type="InterPro" id="IPR001387">
    <property type="entry name" value="Cro/C1-type_HTH"/>
</dbReference>
<dbReference type="PANTHER" id="PTHR40661:SF2">
    <property type="entry name" value="HTH-TYPE TRANSCRIPTIONAL REGULATOR PRTR"/>
    <property type="match status" value="1"/>
</dbReference>
<dbReference type="Proteomes" id="UP000713985">
    <property type="component" value="Unassembled WGS sequence"/>
</dbReference>
<dbReference type="CDD" id="cd06529">
    <property type="entry name" value="S24_LexA-like"/>
    <property type="match status" value="1"/>
</dbReference>
<dbReference type="Gene3D" id="2.10.109.10">
    <property type="entry name" value="Umud Fragment, subunit A"/>
    <property type="match status" value="1"/>
</dbReference>
<evidence type="ECO:0000256" key="1">
    <source>
        <dbReference type="ARBA" id="ARBA00023015"/>
    </source>
</evidence>
<evidence type="ECO:0000313" key="7">
    <source>
        <dbReference type="EMBL" id="MQU17698.1"/>
    </source>
</evidence>
<dbReference type="AlphaFoldDB" id="A0A6A7Z0W7"/>
<dbReference type="GO" id="GO:0003677">
    <property type="term" value="F:DNA binding"/>
    <property type="evidence" value="ECO:0007669"/>
    <property type="project" value="UniProtKB-KW"/>
</dbReference>
<protein>
    <submittedName>
        <fullName evidence="6">Transcriptional regulator</fullName>
    </submittedName>
</protein>
<feature type="domain" description="Peptidase S24/S26A/S26B/S26C" evidence="4">
    <location>
        <begin position="120"/>
        <end position="228"/>
    </location>
</feature>
<dbReference type="EMBL" id="WIWP01000016">
    <property type="protein sequence ID" value="MQT26422.1"/>
    <property type="molecule type" value="Genomic_DNA"/>
</dbReference>
<name>A0A6A7Z0W7_9PSED</name>
<dbReference type="OrthoDB" id="8613261at2"/>
<dbReference type="Gene3D" id="1.10.260.40">
    <property type="entry name" value="lambda repressor-like DNA-binding domains"/>
    <property type="match status" value="1"/>
</dbReference>
<reference evidence="9 10" key="1">
    <citation type="submission" date="2019-10" db="EMBL/GenBank/DDBJ databases">
        <title>Evaluation of single-gene subtyping targets for Pseudomonas.</title>
        <authorList>
            <person name="Reichler S.J."/>
            <person name="Orsi R.H."/>
            <person name="Wiedmann M."/>
            <person name="Martin N.H."/>
            <person name="Murphy S.I."/>
        </authorList>
    </citation>
    <scope>NUCLEOTIDE SEQUENCE</scope>
    <source>
        <strain evidence="5 11">FSL R10-0802</strain>
        <strain evidence="7 10">FSL R10-1594</strain>
        <strain evidence="8 9">FSL R10-1984</strain>
        <strain evidence="6">FSL R10-2339</strain>
    </source>
</reference>
<dbReference type="InterPro" id="IPR010982">
    <property type="entry name" value="Lambda_DNA-bd_dom_sf"/>
</dbReference>
<keyword evidence="11" id="KW-1185">Reference proteome</keyword>
<dbReference type="EMBL" id="WIVW01000011">
    <property type="protein sequence ID" value="MQU27028.1"/>
    <property type="molecule type" value="Genomic_DNA"/>
</dbReference>
<keyword evidence="1" id="KW-0805">Transcription regulation</keyword>
<accession>A0A6A7Z0W7</accession>
<dbReference type="CDD" id="cd00093">
    <property type="entry name" value="HTH_XRE"/>
    <property type="match status" value="1"/>
</dbReference>
<evidence type="ECO:0000256" key="2">
    <source>
        <dbReference type="ARBA" id="ARBA00023125"/>
    </source>
</evidence>
<evidence type="ECO:0000259" key="4">
    <source>
        <dbReference type="Pfam" id="PF00717"/>
    </source>
</evidence>